<evidence type="ECO:0000313" key="12">
    <source>
        <dbReference type="RefSeq" id="XP_033461903.1"/>
    </source>
</evidence>
<reference evidence="12" key="1">
    <citation type="submission" date="2020-01" db="EMBL/GenBank/DDBJ databases">
        <authorList>
            <consortium name="DOE Joint Genome Institute"/>
            <person name="Haridas S."/>
            <person name="Albert R."/>
            <person name="Binder M."/>
            <person name="Bloem J."/>
            <person name="Labutti K."/>
            <person name="Salamov A."/>
            <person name="Andreopoulos B."/>
            <person name="Baker S.E."/>
            <person name="Barry K."/>
            <person name="Bills G."/>
            <person name="Bluhm B.H."/>
            <person name="Cannon C."/>
            <person name="Castanera R."/>
            <person name="Culley D.E."/>
            <person name="Daum C."/>
            <person name="Ezra D."/>
            <person name="Gonzalez J.B."/>
            <person name="Henrissat B."/>
            <person name="Kuo A."/>
            <person name="Liang C."/>
            <person name="Lipzen A."/>
            <person name="Lutzoni F."/>
            <person name="Magnuson J."/>
            <person name="Mondo S."/>
            <person name="Nolan M."/>
            <person name="Ohm R."/>
            <person name="Pangilinan J."/>
            <person name="Park H.-J."/>
            <person name="Ramirez L."/>
            <person name="Alfaro M."/>
            <person name="Sun H."/>
            <person name="Tritt A."/>
            <person name="Yoshinaga Y."/>
            <person name="Zwiers L.-H."/>
            <person name="Turgeon B.G."/>
            <person name="Goodwin S.B."/>
            <person name="Spatafora J.W."/>
            <person name="Crous P.W."/>
            <person name="Grigoriev I.V."/>
        </authorList>
    </citation>
    <scope>NUCLEOTIDE SEQUENCE</scope>
    <source>
        <strain evidence="12">CBS 342.82</strain>
    </source>
</reference>
<organism evidence="12">
    <name type="scientific">Dissoconium aciculare CBS 342.82</name>
    <dbReference type="NCBI Taxonomy" id="1314786"/>
    <lineage>
        <taxon>Eukaryota</taxon>
        <taxon>Fungi</taxon>
        <taxon>Dikarya</taxon>
        <taxon>Ascomycota</taxon>
        <taxon>Pezizomycotina</taxon>
        <taxon>Dothideomycetes</taxon>
        <taxon>Dothideomycetidae</taxon>
        <taxon>Mycosphaerellales</taxon>
        <taxon>Dissoconiaceae</taxon>
        <taxon>Dissoconium</taxon>
    </lineage>
</organism>
<evidence type="ECO:0000256" key="9">
    <source>
        <dbReference type="SAM" id="MobiDB-lite"/>
    </source>
</evidence>
<feature type="region of interest" description="Disordered" evidence="9">
    <location>
        <begin position="344"/>
        <end position="378"/>
    </location>
</feature>
<proteinExistence type="inferred from homology"/>
<sequence length="574" mass="62115">MLMLLLSLSLSLSLLLLLLCAEGALLQVLNRQSSFLACHYHTWALSLLSLTSPALHAPTHARTGSHTHIHTHSYKPSELLLVDGKVPVVSSSSCSPLRHHRSALESSLSLAHHRSPSMAAAPTIMIQQIEHPEEVASKVMKRVQVSKMTRALQDRLALANVKCQNGWQNLSLDVIEPQVEERIRRKRPASSNDTISDSASTTSSRFHSSAGLASSPLTEPMFSDQILPSSSTRSKRLRPAELPRYPASGAITGHRTRSARRPSWKRSHQLPQSSPIKPTRHQQHSRIVSSANVSQFSFMSTASTRIDETPSPELSEEDDTDLPLTSFQLLPSTGSFSFDAFESFKGPTHVTSSPPRTPPQDRRMRKSHNISWSRTPRHGEEGADLLLYLAKSPKAPYGSGAETVRPRKSTTIFDRNASFSFKPQQSQPEQQPAPVVEPPEPPRTPPCRSTPLPSSHMTPSNHYNGSGTALGFGSMTPGPFGLGGNLPQTPGTSFNFADFVTMSPSPAQPNWNTAAATRTPMAGFGQTPGSSARRRLNFDRTPVLGGIRMLDDGGGGGGGGFGGLGMELGGELLP</sequence>
<feature type="compositionally biased region" description="Basic residues" evidence="9">
    <location>
        <begin position="254"/>
        <end position="268"/>
    </location>
</feature>
<feature type="compositionally biased region" description="Polar residues" evidence="9">
    <location>
        <begin position="456"/>
        <end position="467"/>
    </location>
</feature>
<gene>
    <name evidence="12" type="ORF">K489DRAFT_399150</name>
</gene>
<dbReference type="GeneID" id="54364751"/>
<feature type="compositionally biased region" description="Low complexity" evidence="9">
    <location>
        <begin position="446"/>
        <end position="455"/>
    </location>
</feature>
<evidence type="ECO:0000256" key="7">
    <source>
        <dbReference type="ARBA" id="ARBA00023163"/>
    </source>
</evidence>
<keyword evidence="10" id="KW-0732">Signal</keyword>
<feature type="compositionally biased region" description="Pro residues" evidence="9">
    <location>
        <begin position="435"/>
        <end position="445"/>
    </location>
</feature>
<dbReference type="Pfam" id="PF08528">
    <property type="entry name" value="Whi5"/>
    <property type="match status" value="1"/>
</dbReference>
<reference evidence="12" key="3">
    <citation type="submission" date="2025-08" db="UniProtKB">
        <authorList>
            <consortium name="RefSeq"/>
        </authorList>
    </citation>
    <scope>IDENTIFICATION</scope>
    <source>
        <strain evidence="12">CBS 342.82</strain>
    </source>
</reference>
<dbReference type="RefSeq" id="XP_033461903.1">
    <property type="nucleotide sequence ID" value="XM_033606951.1"/>
</dbReference>
<name>A0A6J3MDE6_9PEZI</name>
<dbReference type="GO" id="GO:0005634">
    <property type="term" value="C:nucleus"/>
    <property type="evidence" value="ECO:0007669"/>
    <property type="project" value="UniProtKB-SubCell"/>
</dbReference>
<evidence type="ECO:0000313" key="11">
    <source>
        <dbReference type="Proteomes" id="UP000504637"/>
    </source>
</evidence>
<dbReference type="InterPro" id="IPR013734">
    <property type="entry name" value="TF_Nrm1/Whi5"/>
</dbReference>
<keyword evidence="6" id="KW-0805">Transcription regulation</keyword>
<dbReference type="AlphaFoldDB" id="A0A6J3MDE6"/>
<accession>A0A6J3MDE6</accession>
<keyword evidence="5" id="KW-0678">Repressor</keyword>
<feature type="compositionally biased region" description="Low complexity" evidence="9">
    <location>
        <begin position="423"/>
        <end position="434"/>
    </location>
</feature>
<keyword evidence="11" id="KW-1185">Reference proteome</keyword>
<dbReference type="GO" id="GO:0005737">
    <property type="term" value="C:cytoplasm"/>
    <property type="evidence" value="ECO:0007669"/>
    <property type="project" value="UniProtKB-SubCell"/>
</dbReference>
<feature type="compositionally biased region" description="Low complexity" evidence="9">
    <location>
        <begin position="189"/>
        <end position="210"/>
    </location>
</feature>
<dbReference type="Proteomes" id="UP000504637">
    <property type="component" value="Unplaced"/>
</dbReference>
<keyword evidence="4" id="KW-0963">Cytoplasm</keyword>
<keyword evidence="7" id="KW-0804">Transcription</keyword>
<evidence type="ECO:0000256" key="4">
    <source>
        <dbReference type="ARBA" id="ARBA00022490"/>
    </source>
</evidence>
<evidence type="ECO:0000256" key="5">
    <source>
        <dbReference type="ARBA" id="ARBA00022491"/>
    </source>
</evidence>
<feature type="region of interest" description="Disordered" evidence="9">
    <location>
        <begin position="419"/>
        <end position="469"/>
    </location>
</feature>
<feature type="chain" id="PRO_5026851854" evidence="10">
    <location>
        <begin position="27"/>
        <end position="574"/>
    </location>
</feature>
<keyword evidence="8" id="KW-0539">Nucleus</keyword>
<feature type="region of interest" description="Disordered" evidence="9">
    <location>
        <begin position="183"/>
        <end position="285"/>
    </location>
</feature>
<dbReference type="OrthoDB" id="2163387at2759"/>
<evidence type="ECO:0000256" key="2">
    <source>
        <dbReference type="ARBA" id="ARBA00004496"/>
    </source>
</evidence>
<comment type="subcellular location">
    <subcellularLocation>
        <location evidence="2">Cytoplasm</location>
    </subcellularLocation>
    <subcellularLocation>
        <location evidence="1">Nucleus</location>
    </subcellularLocation>
</comment>
<evidence type="ECO:0000256" key="1">
    <source>
        <dbReference type="ARBA" id="ARBA00004123"/>
    </source>
</evidence>
<protein>
    <submittedName>
        <fullName evidence="12">Uncharacterized protein</fullName>
    </submittedName>
</protein>
<reference evidence="12" key="2">
    <citation type="submission" date="2020-04" db="EMBL/GenBank/DDBJ databases">
        <authorList>
            <consortium name="NCBI Genome Project"/>
        </authorList>
    </citation>
    <scope>NUCLEOTIDE SEQUENCE</scope>
    <source>
        <strain evidence="12">CBS 342.82</strain>
    </source>
</reference>
<evidence type="ECO:0000256" key="6">
    <source>
        <dbReference type="ARBA" id="ARBA00023015"/>
    </source>
</evidence>
<evidence type="ECO:0000256" key="3">
    <source>
        <dbReference type="ARBA" id="ARBA00006922"/>
    </source>
</evidence>
<feature type="signal peptide" evidence="10">
    <location>
        <begin position="1"/>
        <end position="26"/>
    </location>
</feature>
<dbReference type="PANTHER" id="PTHR40468:SF1">
    <property type="entry name" value="TOPOISOMERASE I DAMAGE AFFECTED PROTEIN 11"/>
    <property type="match status" value="1"/>
</dbReference>
<comment type="similarity">
    <text evidence="3">Belongs to the WHI5/NRM1 family.</text>
</comment>
<evidence type="ECO:0000256" key="8">
    <source>
        <dbReference type="ARBA" id="ARBA00023242"/>
    </source>
</evidence>
<evidence type="ECO:0000256" key="10">
    <source>
        <dbReference type="SAM" id="SignalP"/>
    </source>
</evidence>
<dbReference type="PANTHER" id="PTHR40468">
    <property type="entry name" value="YALI0A15257P"/>
    <property type="match status" value="1"/>
</dbReference>